<organism evidence="2">
    <name type="scientific">marine sediment metagenome</name>
    <dbReference type="NCBI Taxonomy" id="412755"/>
    <lineage>
        <taxon>unclassified sequences</taxon>
        <taxon>metagenomes</taxon>
        <taxon>ecological metagenomes</taxon>
    </lineage>
</organism>
<evidence type="ECO:0000256" key="1">
    <source>
        <dbReference type="SAM" id="Phobius"/>
    </source>
</evidence>
<evidence type="ECO:0000313" key="2">
    <source>
        <dbReference type="EMBL" id="GAH75982.1"/>
    </source>
</evidence>
<dbReference type="EMBL" id="BARU01027713">
    <property type="protein sequence ID" value="GAH75982.1"/>
    <property type="molecule type" value="Genomic_DNA"/>
</dbReference>
<dbReference type="Pfam" id="PF07843">
    <property type="entry name" value="DUF1634"/>
    <property type="match status" value="1"/>
</dbReference>
<feature type="transmembrane region" description="Helical" evidence="1">
    <location>
        <begin position="64"/>
        <end position="89"/>
    </location>
</feature>
<reference evidence="2" key="1">
    <citation type="journal article" date="2014" name="Front. Microbiol.">
        <title>High frequency of phylogenetically diverse reductive dehalogenase-homologous genes in deep subseafloor sedimentary metagenomes.</title>
        <authorList>
            <person name="Kawai M."/>
            <person name="Futagami T."/>
            <person name="Toyoda A."/>
            <person name="Takaki Y."/>
            <person name="Nishi S."/>
            <person name="Hori S."/>
            <person name="Arai W."/>
            <person name="Tsubouchi T."/>
            <person name="Morono Y."/>
            <person name="Uchiyama I."/>
            <person name="Ito T."/>
            <person name="Fujiyama A."/>
            <person name="Inagaki F."/>
            <person name="Takami H."/>
        </authorList>
    </citation>
    <scope>NUCLEOTIDE SEQUENCE</scope>
    <source>
        <strain evidence="2">Expedition CK06-06</strain>
    </source>
</reference>
<accession>X1I2S8</accession>
<dbReference type="InterPro" id="IPR012861">
    <property type="entry name" value="DUF1634"/>
</dbReference>
<sequence length="117" mass="12907">MKAVSSKDNRLYKWLYFTFRIGIACCLCLVSLGIILAIITGAEFTDRVVPPSQFFHRISELDPLAIITLGILILMLTPFSGVILSVVTFLMEKDKLYLGISVTVLCVLLLSLALALV</sequence>
<gene>
    <name evidence="2" type="ORF">S03H2_44330</name>
</gene>
<feature type="transmembrane region" description="Helical" evidence="1">
    <location>
        <begin position="96"/>
        <end position="116"/>
    </location>
</feature>
<dbReference type="AlphaFoldDB" id="X1I2S8"/>
<comment type="caution">
    <text evidence="2">The sequence shown here is derived from an EMBL/GenBank/DDBJ whole genome shotgun (WGS) entry which is preliminary data.</text>
</comment>
<keyword evidence="1" id="KW-1133">Transmembrane helix</keyword>
<proteinExistence type="predicted"/>
<protein>
    <recommendedName>
        <fullName evidence="3">DUF1634 domain-containing protein</fullName>
    </recommendedName>
</protein>
<name>X1I2S8_9ZZZZ</name>
<keyword evidence="1" id="KW-0812">Transmembrane</keyword>
<feature type="transmembrane region" description="Helical" evidence="1">
    <location>
        <begin position="21"/>
        <end position="44"/>
    </location>
</feature>
<keyword evidence="1" id="KW-0472">Membrane</keyword>
<evidence type="ECO:0008006" key="3">
    <source>
        <dbReference type="Google" id="ProtNLM"/>
    </source>
</evidence>